<keyword evidence="3" id="KW-0238">DNA-binding</keyword>
<evidence type="ECO:0000256" key="4">
    <source>
        <dbReference type="ARBA" id="ARBA00023163"/>
    </source>
</evidence>
<dbReference type="PANTHER" id="PTHR11945:SF534">
    <property type="entry name" value="MYOCYTE-SPECIFIC ENHANCER FACTOR 2"/>
    <property type="match status" value="1"/>
</dbReference>
<dbReference type="GO" id="GO:0005634">
    <property type="term" value="C:nucleus"/>
    <property type="evidence" value="ECO:0007669"/>
    <property type="project" value="UniProtKB-SubCell"/>
</dbReference>
<dbReference type="PANTHER" id="PTHR11945">
    <property type="entry name" value="MADS BOX PROTEIN"/>
    <property type="match status" value="1"/>
</dbReference>
<dbReference type="InterPro" id="IPR033897">
    <property type="entry name" value="SRF-like_MADS-box"/>
</dbReference>
<dbReference type="PROSITE" id="PS50066">
    <property type="entry name" value="MADS_BOX_2"/>
    <property type="match status" value="1"/>
</dbReference>
<dbReference type="Pfam" id="PF00319">
    <property type="entry name" value="SRF-TF"/>
    <property type="match status" value="1"/>
</dbReference>
<dbReference type="PRINTS" id="PR00404">
    <property type="entry name" value="MADSDOMAIN"/>
</dbReference>
<dbReference type="InterPro" id="IPR036879">
    <property type="entry name" value="TF_MADSbox_sf"/>
</dbReference>
<sequence>MGRKKIPIAKIKDVARLHVTYSKRKYGLIKKIYEISLLADVDVAFISFSQAGRLASFSRAKRVEGVFEQYTKSPAFEEKHSSEEQERILRVLDVMRTQNEANVSDDAEIKALQEEVQMKEEELKEAKASLKKFEIDNAASITSIYAIKARELILINLLQRLSDKKKFLNQTPPQLDEASNNETRNYENEAPQIANPSDINSIQQRESNLHEQRPLSQPINNASTPNLPQPVPQEGDMDANQAQQMVPTEDEWSAYFGEMEDFQSFLDNFDF</sequence>
<evidence type="ECO:0000256" key="1">
    <source>
        <dbReference type="ARBA" id="ARBA00004123"/>
    </source>
</evidence>
<evidence type="ECO:0000256" key="2">
    <source>
        <dbReference type="ARBA" id="ARBA00023015"/>
    </source>
</evidence>
<dbReference type="SMART" id="SM00432">
    <property type="entry name" value="MADS"/>
    <property type="match status" value="1"/>
</dbReference>
<protein>
    <submittedName>
        <fullName evidence="10">Agamous-like MADS-box protein AGL104 isoform X2</fullName>
    </submittedName>
</protein>
<feature type="compositionally biased region" description="Polar residues" evidence="7">
    <location>
        <begin position="214"/>
        <end position="226"/>
    </location>
</feature>
<comment type="subcellular location">
    <subcellularLocation>
        <location evidence="1">Nucleus</location>
    </subcellularLocation>
</comment>
<evidence type="ECO:0000313" key="9">
    <source>
        <dbReference type="Proteomes" id="UP000515123"/>
    </source>
</evidence>
<dbReference type="GeneID" id="109721274"/>
<dbReference type="RefSeq" id="XP_020104370.1">
    <property type="nucleotide sequence ID" value="XM_020248781.1"/>
</dbReference>
<feature type="domain" description="MADS-box" evidence="8">
    <location>
        <begin position="1"/>
        <end position="61"/>
    </location>
</feature>
<proteinExistence type="predicted"/>
<dbReference type="OrthoDB" id="1898716at2759"/>
<evidence type="ECO:0000256" key="6">
    <source>
        <dbReference type="SAM" id="Coils"/>
    </source>
</evidence>
<keyword evidence="6" id="KW-0175">Coiled coil</keyword>
<organism evidence="9 10">
    <name type="scientific">Ananas comosus</name>
    <name type="common">Pineapple</name>
    <name type="synonym">Ananas ananas</name>
    <dbReference type="NCBI Taxonomy" id="4615"/>
    <lineage>
        <taxon>Eukaryota</taxon>
        <taxon>Viridiplantae</taxon>
        <taxon>Streptophyta</taxon>
        <taxon>Embryophyta</taxon>
        <taxon>Tracheophyta</taxon>
        <taxon>Spermatophyta</taxon>
        <taxon>Magnoliopsida</taxon>
        <taxon>Liliopsida</taxon>
        <taxon>Poales</taxon>
        <taxon>Bromeliaceae</taxon>
        <taxon>Bromelioideae</taxon>
        <taxon>Ananas</taxon>
    </lineage>
</organism>
<name>A0A6P5GG70_ANACO</name>
<dbReference type="GO" id="GO:0000981">
    <property type="term" value="F:DNA-binding transcription factor activity, RNA polymerase II-specific"/>
    <property type="evidence" value="ECO:0007669"/>
    <property type="project" value="InterPro"/>
</dbReference>
<evidence type="ECO:0000256" key="5">
    <source>
        <dbReference type="ARBA" id="ARBA00023242"/>
    </source>
</evidence>
<evidence type="ECO:0000256" key="3">
    <source>
        <dbReference type="ARBA" id="ARBA00023125"/>
    </source>
</evidence>
<accession>A0A6P5GG70</accession>
<dbReference type="GO" id="GO:0045944">
    <property type="term" value="P:positive regulation of transcription by RNA polymerase II"/>
    <property type="evidence" value="ECO:0007669"/>
    <property type="project" value="InterPro"/>
</dbReference>
<feature type="coiled-coil region" evidence="6">
    <location>
        <begin position="102"/>
        <end position="136"/>
    </location>
</feature>
<evidence type="ECO:0000259" key="8">
    <source>
        <dbReference type="PROSITE" id="PS50066"/>
    </source>
</evidence>
<evidence type="ECO:0000313" key="10">
    <source>
        <dbReference type="RefSeq" id="XP_020104370.1"/>
    </source>
</evidence>
<keyword evidence="4" id="KW-0804">Transcription</keyword>
<reference evidence="9" key="1">
    <citation type="journal article" date="2015" name="Nat. Genet.">
        <title>The pineapple genome and the evolution of CAM photosynthesis.</title>
        <authorList>
            <person name="Ming R."/>
            <person name="VanBuren R."/>
            <person name="Wai C.M."/>
            <person name="Tang H."/>
            <person name="Schatz M.C."/>
            <person name="Bowers J.E."/>
            <person name="Lyons E."/>
            <person name="Wang M.L."/>
            <person name="Chen J."/>
            <person name="Biggers E."/>
            <person name="Zhang J."/>
            <person name="Huang L."/>
            <person name="Zhang L."/>
            <person name="Miao W."/>
            <person name="Zhang J."/>
            <person name="Ye Z."/>
            <person name="Miao C."/>
            <person name="Lin Z."/>
            <person name="Wang H."/>
            <person name="Zhou H."/>
            <person name="Yim W.C."/>
            <person name="Priest H.D."/>
            <person name="Zheng C."/>
            <person name="Woodhouse M."/>
            <person name="Edger P.P."/>
            <person name="Guyot R."/>
            <person name="Guo H.B."/>
            <person name="Guo H."/>
            <person name="Zheng G."/>
            <person name="Singh R."/>
            <person name="Sharma A."/>
            <person name="Min X."/>
            <person name="Zheng Y."/>
            <person name="Lee H."/>
            <person name="Gurtowski J."/>
            <person name="Sedlazeck F.J."/>
            <person name="Harkess A."/>
            <person name="McKain M.R."/>
            <person name="Liao Z."/>
            <person name="Fang J."/>
            <person name="Liu J."/>
            <person name="Zhang X."/>
            <person name="Zhang Q."/>
            <person name="Hu W."/>
            <person name="Qin Y."/>
            <person name="Wang K."/>
            <person name="Chen L.Y."/>
            <person name="Shirley N."/>
            <person name="Lin Y.R."/>
            <person name="Liu L.Y."/>
            <person name="Hernandez A.G."/>
            <person name="Wright C.L."/>
            <person name="Bulone V."/>
            <person name="Tuskan G.A."/>
            <person name="Heath K."/>
            <person name="Zee F."/>
            <person name="Moore P.H."/>
            <person name="Sunkar R."/>
            <person name="Leebens-Mack J.H."/>
            <person name="Mockler T."/>
            <person name="Bennetzen J.L."/>
            <person name="Freeling M."/>
            <person name="Sankoff D."/>
            <person name="Paterson A.H."/>
            <person name="Zhu X."/>
            <person name="Yang X."/>
            <person name="Smith J.A."/>
            <person name="Cushman J.C."/>
            <person name="Paull R.E."/>
            <person name="Yu Q."/>
        </authorList>
    </citation>
    <scope>NUCLEOTIDE SEQUENCE [LARGE SCALE GENOMIC DNA]</scope>
    <source>
        <strain evidence="9">cv. F153</strain>
    </source>
</reference>
<dbReference type="Proteomes" id="UP000515123">
    <property type="component" value="Linkage group 15"/>
</dbReference>
<dbReference type="GO" id="GO:0046983">
    <property type="term" value="F:protein dimerization activity"/>
    <property type="evidence" value="ECO:0007669"/>
    <property type="project" value="InterPro"/>
</dbReference>
<dbReference type="AlphaFoldDB" id="A0A6P5GG70"/>
<dbReference type="CDD" id="cd00266">
    <property type="entry name" value="MADS_SRF_like"/>
    <property type="match status" value="1"/>
</dbReference>
<keyword evidence="9" id="KW-1185">Reference proteome</keyword>
<dbReference type="Gene3D" id="3.40.1810.10">
    <property type="entry name" value="Transcription factor, MADS-box"/>
    <property type="match status" value="1"/>
</dbReference>
<dbReference type="InterPro" id="IPR002100">
    <property type="entry name" value="TF_MADSbox"/>
</dbReference>
<gene>
    <name evidence="10" type="primary">LOC109721274</name>
</gene>
<feature type="region of interest" description="Disordered" evidence="7">
    <location>
        <begin position="203"/>
        <end position="245"/>
    </location>
</feature>
<keyword evidence="2" id="KW-0805">Transcription regulation</keyword>
<dbReference type="GO" id="GO:0000978">
    <property type="term" value="F:RNA polymerase II cis-regulatory region sequence-specific DNA binding"/>
    <property type="evidence" value="ECO:0007669"/>
    <property type="project" value="TreeGrafter"/>
</dbReference>
<evidence type="ECO:0000256" key="7">
    <source>
        <dbReference type="SAM" id="MobiDB-lite"/>
    </source>
</evidence>
<dbReference type="SUPFAM" id="SSF55455">
    <property type="entry name" value="SRF-like"/>
    <property type="match status" value="1"/>
</dbReference>
<keyword evidence="5" id="KW-0539">Nucleus</keyword>
<reference evidence="10" key="2">
    <citation type="submission" date="2025-08" db="UniProtKB">
        <authorList>
            <consortium name="RefSeq"/>
        </authorList>
    </citation>
    <scope>IDENTIFICATION</scope>
    <source>
        <tissue evidence="10">Leaf</tissue>
    </source>
</reference>